<protein>
    <submittedName>
        <fullName evidence="1">Uncharacterized protein</fullName>
    </submittedName>
</protein>
<dbReference type="AlphaFoldDB" id="A0A1A8SNQ6"/>
<accession>A0A1A8SNQ6</accession>
<organism evidence="1">
    <name type="scientific">Nothobranchius rachovii</name>
    <name type="common">bluefin notho</name>
    <dbReference type="NCBI Taxonomy" id="451742"/>
    <lineage>
        <taxon>Eukaryota</taxon>
        <taxon>Metazoa</taxon>
        <taxon>Chordata</taxon>
        <taxon>Craniata</taxon>
        <taxon>Vertebrata</taxon>
        <taxon>Euteleostomi</taxon>
        <taxon>Actinopterygii</taxon>
        <taxon>Neopterygii</taxon>
        <taxon>Teleostei</taxon>
        <taxon>Neoteleostei</taxon>
        <taxon>Acanthomorphata</taxon>
        <taxon>Ovalentaria</taxon>
        <taxon>Atherinomorphae</taxon>
        <taxon>Cyprinodontiformes</taxon>
        <taxon>Nothobranchiidae</taxon>
        <taxon>Nothobranchius</taxon>
    </lineage>
</organism>
<proteinExistence type="predicted"/>
<name>A0A1A8SNQ6_9TELE</name>
<evidence type="ECO:0000313" key="1">
    <source>
        <dbReference type="EMBL" id="SBS19140.1"/>
    </source>
</evidence>
<dbReference type="EMBL" id="HAEI01016671">
    <property type="protein sequence ID" value="SBS19140.1"/>
    <property type="molecule type" value="Transcribed_RNA"/>
</dbReference>
<gene>
    <name evidence="1" type="primary">Nfu_g_1_005526</name>
</gene>
<reference evidence="1" key="2">
    <citation type="submission" date="2016-06" db="EMBL/GenBank/DDBJ databases">
        <title>The genome of a short-lived fish provides insights into sex chromosome evolution and the genetic control of aging.</title>
        <authorList>
            <person name="Reichwald K."/>
            <person name="Felder M."/>
            <person name="Petzold A."/>
            <person name="Koch P."/>
            <person name="Groth M."/>
            <person name="Platzer M."/>
        </authorList>
    </citation>
    <scope>NUCLEOTIDE SEQUENCE</scope>
    <source>
        <tissue evidence="1">Brain</tissue>
    </source>
</reference>
<feature type="non-terminal residue" evidence="1">
    <location>
        <position position="69"/>
    </location>
</feature>
<reference evidence="1" key="1">
    <citation type="submission" date="2016-05" db="EMBL/GenBank/DDBJ databases">
        <authorList>
            <person name="Lavstsen T."/>
            <person name="Jespersen J.S."/>
        </authorList>
    </citation>
    <scope>NUCLEOTIDE SEQUENCE</scope>
    <source>
        <tissue evidence="1">Brain</tissue>
    </source>
</reference>
<sequence>HLRIDLSSWYDTLSICMPDNIGRNQGLISEGSNNGSNDSLDAIIYLVQVYMSQWISLQINTDPSPNPSF</sequence>
<feature type="non-terminal residue" evidence="1">
    <location>
        <position position="1"/>
    </location>
</feature>